<evidence type="ECO:0000313" key="10">
    <source>
        <dbReference type="EMBL" id="MDD9327753.1"/>
    </source>
</evidence>
<evidence type="ECO:0000256" key="2">
    <source>
        <dbReference type="ARBA" id="ARBA00006236"/>
    </source>
</evidence>
<feature type="transmembrane region" description="Helical" evidence="8">
    <location>
        <begin position="343"/>
        <end position="367"/>
    </location>
</feature>
<feature type="transmembrane region" description="Helical" evidence="8">
    <location>
        <begin position="136"/>
        <end position="158"/>
    </location>
</feature>
<protein>
    <recommendedName>
        <fullName evidence="8">Bcr/CflA family efflux transporter</fullName>
    </recommendedName>
</protein>
<dbReference type="SUPFAM" id="SSF103473">
    <property type="entry name" value="MFS general substrate transporter"/>
    <property type="match status" value="1"/>
</dbReference>
<dbReference type="InterPro" id="IPR036259">
    <property type="entry name" value="MFS_trans_sf"/>
</dbReference>
<feature type="transmembrane region" description="Helical" evidence="8">
    <location>
        <begin position="77"/>
        <end position="97"/>
    </location>
</feature>
<proteinExistence type="inferred from homology"/>
<feature type="domain" description="Major facilitator superfamily (MFS) profile" evidence="9">
    <location>
        <begin position="12"/>
        <end position="401"/>
    </location>
</feature>
<name>A0A9X4E1J7_9NEIS</name>
<dbReference type="EMBL" id="CP146598">
    <property type="protein sequence ID" value="WWY02901.1"/>
    <property type="molecule type" value="Genomic_DNA"/>
</dbReference>
<keyword evidence="12" id="KW-1185">Reference proteome</keyword>
<evidence type="ECO:0000256" key="3">
    <source>
        <dbReference type="ARBA" id="ARBA00022448"/>
    </source>
</evidence>
<keyword evidence="8" id="KW-0997">Cell inner membrane</keyword>
<feature type="transmembrane region" description="Helical" evidence="8">
    <location>
        <begin position="103"/>
        <end position="124"/>
    </location>
</feature>
<dbReference type="Gene3D" id="1.20.1720.10">
    <property type="entry name" value="Multidrug resistance protein D"/>
    <property type="match status" value="1"/>
</dbReference>
<evidence type="ECO:0000256" key="1">
    <source>
        <dbReference type="ARBA" id="ARBA00004651"/>
    </source>
</evidence>
<dbReference type="GO" id="GO:0042910">
    <property type="term" value="F:xenobiotic transmembrane transporter activity"/>
    <property type="evidence" value="ECO:0007669"/>
    <property type="project" value="InterPro"/>
</dbReference>
<feature type="transmembrane region" description="Helical" evidence="8">
    <location>
        <begin position="373"/>
        <end position="396"/>
    </location>
</feature>
<dbReference type="InterPro" id="IPR011701">
    <property type="entry name" value="MFS"/>
</dbReference>
<dbReference type="InterPro" id="IPR004812">
    <property type="entry name" value="Efflux_drug-R_Bcr/CmlA"/>
</dbReference>
<keyword evidence="6 8" id="KW-1133">Transmembrane helix</keyword>
<dbReference type="AlphaFoldDB" id="A0A9X4E1J7"/>
<dbReference type="EMBL" id="JAPQFL010000002">
    <property type="protein sequence ID" value="MDD9327753.1"/>
    <property type="molecule type" value="Genomic_DNA"/>
</dbReference>
<dbReference type="Pfam" id="PF07690">
    <property type="entry name" value="MFS_1"/>
    <property type="match status" value="1"/>
</dbReference>
<dbReference type="GO" id="GO:1990961">
    <property type="term" value="P:xenobiotic detoxification by transmembrane export across the plasma membrane"/>
    <property type="evidence" value="ECO:0007669"/>
    <property type="project" value="InterPro"/>
</dbReference>
<feature type="transmembrane region" description="Helical" evidence="8">
    <location>
        <begin position="164"/>
        <end position="186"/>
    </location>
</feature>
<sequence length="405" mass="42986">MAAQTALGDKKMAVLLATIVAVMPLSIDAYLPAIPALAVDLAADVHRIEKSLSTFMFGVALGQLCGGSISDVKGRKTVALAGLAVYVAASLALALLQTVEQLLVLRLVQAVGGGMAAVMAGAVVRDFYRGRQAAQMFALIGIIMMAAPLAAPMLGSLLQTLGGWRLIFAFLVAYAAAVFWLVWRFLPASGGTGGRLDRRFIGGVLARYYRVVRTKPALGFLFFQAFSFGSMFVFLTESPFVYMTLYGLSPHAYAWVFGCNILTMAAFNRITAWRLKRGSNAEDILKWGIAVQLAANLAMAAAVVAGNGMPPLVLLVVCAMVSVGTQGLIVANTQACFMGYFRAIGGSANALLTAFTSLTGALTGWLATVLHNGTAYVMPLMMLASTLTGLLLLWAFSRRVWMKAV</sequence>
<evidence type="ECO:0000313" key="11">
    <source>
        <dbReference type="EMBL" id="WWY02901.1"/>
    </source>
</evidence>
<accession>A0A9X4E1J7</accession>
<keyword evidence="5 8" id="KW-0812">Transmembrane</keyword>
<feature type="transmembrane region" description="Helical" evidence="8">
    <location>
        <begin position="217"/>
        <end position="236"/>
    </location>
</feature>
<dbReference type="PROSITE" id="PS50850">
    <property type="entry name" value="MFS"/>
    <property type="match status" value="1"/>
</dbReference>
<dbReference type="InterPro" id="IPR020846">
    <property type="entry name" value="MFS_dom"/>
</dbReference>
<dbReference type="RefSeq" id="WP_274572155.1">
    <property type="nucleotide sequence ID" value="NZ_CP145606.1"/>
</dbReference>
<evidence type="ECO:0000256" key="5">
    <source>
        <dbReference type="ARBA" id="ARBA00022692"/>
    </source>
</evidence>
<gene>
    <name evidence="10" type="ORF">ORY91_001164</name>
    <name evidence="11" type="ORF">V9W64_09440</name>
</gene>
<dbReference type="GO" id="GO:0005886">
    <property type="term" value="C:plasma membrane"/>
    <property type="evidence" value="ECO:0007669"/>
    <property type="project" value="UniProtKB-SubCell"/>
</dbReference>
<evidence type="ECO:0000256" key="4">
    <source>
        <dbReference type="ARBA" id="ARBA00022475"/>
    </source>
</evidence>
<keyword evidence="3 8" id="KW-0813">Transport</keyword>
<feature type="transmembrane region" description="Helical" evidence="8">
    <location>
        <begin position="252"/>
        <end position="272"/>
    </location>
</feature>
<keyword evidence="7 8" id="KW-0472">Membrane</keyword>
<evidence type="ECO:0000259" key="9">
    <source>
        <dbReference type="PROSITE" id="PS50850"/>
    </source>
</evidence>
<feature type="transmembrane region" description="Helical" evidence="8">
    <location>
        <begin position="284"/>
        <end position="306"/>
    </location>
</feature>
<reference evidence="11" key="2">
    <citation type="submission" date="2024-02" db="EMBL/GenBank/DDBJ databases">
        <title>Neisseria leonii sp. nov.</title>
        <authorList>
            <person name="Boutroux M."/>
            <person name="Favre-Rochex S."/>
            <person name="Gorgette O."/>
            <person name="Touak G."/>
            <person name="Muhle E."/>
            <person name="Chesneau O."/>
            <person name="Clermont D."/>
            <person name="Rahi P."/>
        </authorList>
    </citation>
    <scope>NUCLEOTIDE SEQUENCE</scope>
    <source>
        <strain evidence="11">51.81</strain>
    </source>
</reference>
<reference evidence="10" key="1">
    <citation type="submission" date="2022-10" db="EMBL/GenBank/DDBJ databases">
        <authorList>
            <person name="Boutroux M."/>
        </authorList>
    </citation>
    <scope>NUCLEOTIDE SEQUENCE</scope>
    <source>
        <strain evidence="10">51.81</strain>
    </source>
</reference>
<evidence type="ECO:0000256" key="6">
    <source>
        <dbReference type="ARBA" id="ARBA00022989"/>
    </source>
</evidence>
<comment type="subcellular location">
    <subcellularLocation>
        <location evidence="8">Cell inner membrane</location>
        <topology evidence="8">Multi-pass membrane protein</topology>
    </subcellularLocation>
    <subcellularLocation>
        <location evidence="1">Cell membrane</location>
        <topology evidence="1">Multi-pass membrane protein</topology>
    </subcellularLocation>
</comment>
<dbReference type="PANTHER" id="PTHR23502:SF132">
    <property type="entry name" value="POLYAMINE TRANSPORTER 2-RELATED"/>
    <property type="match status" value="1"/>
</dbReference>
<evidence type="ECO:0000256" key="7">
    <source>
        <dbReference type="ARBA" id="ARBA00023136"/>
    </source>
</evidence>
<feature type="transmembrane region" description="Helical" evidence="8">
    <location>
        <begin position="12"/>
        <end position="31"/>
    </location>
</feature>
<organism evidence="10">
    <name type="scientific">Neisseria leonii</name>
    <dbReference type="NCBI Taxonomy" id="2995413"/>
    <lineage>
        <taxon>Bacteria</taxon>
        <taxon>Pseudomonadati</taxon>
        <taxon>Pseudomonadota</taxon>
        <taxon>Betaproteobacteria</taxon>
        <taxon>Neisseriales</taxon>
        <taxon>Neisseriaceae</taxon>
        <taxon>Neisseria</taxon>
    </lineage>
</organism>
<feature type="transmembrane region" description="Helical" evidence="8">
    <location>
        <begin position="51"/>
        <end position="70"/>
    </location>
</feature>
<feature type="transmembrane region" description="Helical" evidence="8">
    <location>
        <begin position="312"/>
        <end position="331"/>
    </location>
</feature>
<dbReference type="NCBIfam" id="TIGR00710">
    <property type="entry name" value="efflux_Bcr_CflA"/>
    <property type="match status" value="1"/>
</dbReference>
<evidence type="ECO:0000256" key="8">
    <source>
        <dbReference type="RuleBase" id="RU365088"/>
    </source>
</evidence>
<keyword evidence="4" id="KW-1003">Cell membrane</keyword>
<comment type="similarity">
    <text evidence="2 8">Belongs to the major facilitator superfamily. Bcr/CmlA family.</text>
</comment>
<evidence type="ECO:0000313" key="12">
    <source>
        <dbReference type="Proteomes" id="UP001149607"/>
    </source>
</evidence>
<dbReference type="CDD" id="cd17320">
    <property type="entry name" value="MFS_MdfA_MDR_like"/>
    <property type="match status" value="1"/>
</dbReference>
<dbReference type="PANTHER" id="PTHR23502">
    <property type="entry name" value="MAJOR FACILITATOR SUPERFAMILY"/>
    <property type="match status" value="1"/>
</dbReference>
<dbReference type="Proteomes" id="UP001149607">
    <property type="component" value="Chromosome"/>
</dbReference>